<evidence type="ECO:0000256" key="1">
    <source>
        <dbReference type="SAM" id="MobiDB-lite"/>
    </source>
</evidence>
<keyword evidence="3" id="KW-1185">Reference proteome</keyword>
<dbReference type="EMBL" id="JAEHOC010000013">
    <property type="protein sequence ID" value="KAG2436502.1"/>
    <property type="molecule type" value="Genomic_DNA"/>
</dbReference>
<proteinExistence type="predicted"/>
<reference evidence="2" key="1">
    <citation type="journal article" date="2020" name="bioRxiv">
        <title>Comparative genomics of Chlamydomonas.</title>
        <authorList>
            <person name="Craig R.J."/>
            <person name="Hasan A.R."/>
            <person name="Ness R.W."/>
            <person name="Keightley P.D."/>
        </authorList>
    </citation>
    <scope>NUCLEOTIDE SEQUENCE</scope>
    <source>
        <strain evidence="2">SAG 7.73</strain>
    </source>
</reference>
<sequence length="118" mass="12368">MESVAPLPGSPCSPGSSFSSSSCNSAASWSSGELSSEGGSVDSILQQLSLGLNFQFRGKPVATSSRLERPAPATRLVVAPGCSAPVQRALFQAPNRSDVDDFFARALPMAELSRFQFN</sequence>
<organism evidence="2 3">
    <name type="scientific">Chlamydomonas incerta</name>
    <dbReference type="NCBI Taxonomy" id="51695"/>
    <lineage>
        <taxon>Eukaryota</taxon>
        <taxon>Viridiplantae</taxon>
        <taxon>Chlorophyta</taxon>
        <taxon>core chlorophytes</taxon>
        <taxon>Chlorophyceae</taxon>
        <taxon>CS clade</taxon>
        <taxon>Chlamydomonadales</taxon>
        <taxon>Chlamydomonadaceae</taxon>
        <taxon>Chlamydomonas</taxon>
    </lineage>
</organism>
<evidence type="ECO:0000313" key="3">
    <source>
        <dbReference type="Proteomes" id="UP000650467"/>
    </source>
</evidence>
<dbReference type="AlphaFoldDB" id="A0A835T3S4"/>
<dbReference type="Proteomes" id="UP000650467">
    <property type="component" value="Unassembled WGS sequence"/>
</dbReference>
<dbReference type="OrthoDB" id="10546591at2759"/>
<gene>
    <name evidence="2" type="ORF">HXX76_006800</name>
</gene>
<feature type="compositionally biased region" description="Low complexity" evidence="1">
    <location>
        <begin position="10"/>
        <end position="39"/>
    </location>
</feature>
<name>A0A835T3S4_CHLIN</name>
<evidence type="ECO:0000313" key="2">
    <source>
        <dbReference type="EMBL" id="KAG2436502.1"/>
    </source>
</evidence>
<accession>A0A835T3S4</accession>
<comment type="caution">
    <text evidence="2">The sequence shown here is derived from an EMBL/GenBank/DDBJ whole genome shotgun (WGS) entry which is preliminary data.</text>
</comment>
<protein>
    <submittedName>
        <fullName evidence="2">Uncharacterized protein</fullName>
    </submittedName>
</protein>
<feature type="region of interest" description="Disordered" evidence="1">
    <location>
        <begin position="1"/>
        <end position="39"/>
    </location>
</feature>